<reference evidence="16 17" key="1">
    <citation type="journal article" date="2023" name="G3 (Bethesda)">
        <title>A high-quality reference genome for the fission yeast Schizosaccharomyces osmophilus.</title>
        <authorList>
            <person name="Jia G.S."/>
            <person name="Zhang W.C."/>
            <person name="Liang Y."/>
            <person name="Liu X.H."/>
            <person name="Rhind N."/>
            <person name="Pidoux A."/>
            <person name="Brysch-Herzberg M."/>
            <person name="Du L.L."/>
        </authorList>
    </citation>
    <scope>NUCLEOTIDE SEQUENCE [LARGE SCALE GENOMIC DNA]</scope>
    <source>
        <strain evidence="16 17">CBS 15793</strain>
    </source>
</reference>
<feature type="domain" description="Squalene epoxidase" evidence="15">
    <location>
        <begin position="159"/>
        <end position="431"/>
    </location>
</feature>
<keyword evidence="16" id="KW-0503">Monooxygenase</keyword>
<dbReference type="EC" id="1.14.14.17" evidence="14"/>
<evidence type="ECO:0000256" key="13">
    <source>
        <dbReference type="ARBA" id="ARBA00029435"/>
    </source>
</evidence>
<dbReference type="InterPro" id="IPR040125">
    <property type="entry name" value="Squalene_monox"/>
</dbReference>
<dbReference type="Pfam" id="PF13450">
    <property type="entry name" value="NAD_binding_8"/>
    <property type="match status" value="1"/>
</dbReference>
<keyword evidence="11 14" id="KW-0560">Oxidoreductase</keyword>
<dbReference type="PANTHER" id="PTHR10835">
    <property type="entry name" value="SQUALENE MONOOXYGENASE"/>
    <property type="match status" value="1"/>
</dbReference>
<accession>A0AAF0AUK8</accession>
<dbReference type="InterPro" id="IPR013698">
    <property type="entry name" value="Squalene_epoxidase"/>
</dbReference>
<dbReference type="PANTHER" id="PTHR10835:SF0">
    <property type="entry name" value="SQUALENE MONOOXYGENASE"/>
    <property type="match status" value="1"/>
</dbReference>
<dbReference type="AlphaFoldDB" id="A0AAF0AUK8"/>
<gene>
    <name evidence="16" type="primary">erg1</name>
    <name evidence="16" type="ORF">SOMG_01463</name>
</gene>
<proteinExistence type="inferred from homology"/>
<dbReference type="EMBL" id="CP115611">
    <property type="protein sequence ID" value="WBW72601.1"/>
    <property type="molecule type" value="Genomic_DNA"/>
</dbReference>
<keyword evidence="12" id="KW-0472">Membrane</keyword>
<comment type="subcellular location">
    <subcellularLocation>
        <location evidence="3 14">Endoplasmic reticulum membrane</location>
        <topology evidence="3 14">Multi-pass membrane protein</topology>
    </subcellularLocation>
    <subcellularLocation>
        <location evidence="2">Microsome membrane</location>
        <topology evidence="2">Multi-pass membrane protein</topology>
    </subcellularLocation>
</comment>
<keyword evidence="8 14" id="KW-0274">FAD</keyword>
<comment type="pathway">
    <text evidence="13">Steroid metabolism; ergosterol biosynthesis.</text>
</comment>
<evidence type="ECO:0000256" key="12">
    <source>
        <dbReference type="ARBA" id="ARBA00023136"/>
    </source>
</evidence>
<keyword evidence="17" id="KW-1185">Reference proteome</keyword>
<dbReference type="Pfam" id="PF08491">
    <property type="entry name" value="SE"/>
    <property type="match status" value="1"/>
</dbReference>
<dbReference type="InterPro" id="IPR036188">
    <property type="entry name" value="FAD/NAD-bd_sf"/>
</dbReference>
<dbReference type="KEGG" id="som:SOMG_01463"/>
<comment type="similarity">
    <text evidence="4 14">Belongs to the squalene monooxygenase family.</text>
</comment>
<comment type="catalytic activity">
    <reaction evidence="14">
        <text>squalene + reduced [NADPH--hemoprotein reductase] + O2 = (S)-2,3-epoxysqualene + oxidized [NADPH--hemoprotein reductase] + H2O + H(+)</text>
        <dbReference type="Rhea" id="RHEA:25282"/>
        <dbReference type="Rhea" id="RHEA-COMP:11964"/>
        <dbReference type="Rhea" id="RHEA-COMP:11965"/>
        <dbReference type="ChEBI" id="CHEBI:15377"/>
        <dbReference type="ChEBI" id="CHEBI:15378"/>
        <dbReference type="ChEBI" id="CHEBI:15379"/>
        <dbReference type="ChEBI" id="CHEBI:15440"/>
        <dbReference type="ChEBI" id="CHEBI:15441"/>
        <dbReference type="ChEBI" id="CHEBI:57618"/>
        <dbReference type="ChEBI" id="CHEBI:58210"/>
        <dbReference type="EC" id="1.14.14.17"/>
    </reaction>
</comment>
<evidence type="ECO:0000259" key="15">
    <source>
        <dbReference type="Pfam" id="PF08491"/>
    </source>
</evidence>
<dbReference type="GO" id="GO:0004506">
    <property type="term" value="F:squalene monooxygenase activity"/>
    <property type="evidence" value="ECO:0007669"/>
    <property type="project" value="UniProtKB-UniRule"/>
</dbReference>
<dbReference type="GO" id="GO:0006696">
    <property type="term" value="P:ergosterol biosynthetic process"/>
    <property type="evidence" value="ECO:0007669"/>
    <property type="project" value="TreeGrafter"/>
</dbReference>
<keyword evidence="5 14" id="KW-0285">Flavoprotein</keyword>
<evidence type="ECO:0000256" key="3">
    <source>
        <dbReference type="ARBA" id="ARBA00004477"/>
    </source>
</evidence>
<dbReference type="Proteomes" id="UP001212411">
    <property type="component" value="Chromosome 1"/>
</dbReference>
<sequence>MSSDDADIIIVGAGITGCALGAALGRQGRKVLVLERDMSEPDRIVGELLQPGGIEALEKIGIEDCIQGIDGQFTSGYQIFHKGINVAVPYPEKPDGSDYRGIGFHYGRFVMNLRKALINTPNVTVVEATVNELMRDDSGEIIRGVAATRKPDSSLLHYKAPLTLVCDGCFSKFRKSFVDHPIQITDHFLGLILTNPDFPVPGRGHVILSDVAPMVIYPISHNEARILINYPGKNLPSGDILKEYVLDKCVPRMPESLRPSLKAAVHNDRLRSMPNQFLPPSINRTKGLILVGDSNNMRHPLTGGGMTVCLHDAHLLSRFIAPNVVPDLYDYDNVISQTNKLHWKRKGYSFVINVLSIALYKLFSPKNRYMKALEDGCIDYFIRGGSCTEGPVRLLGGLDHSPSHLLLHFYAVCAYSIYQYIFTNGPAMLMPIRALESVLIFVQASLVIIPYILSEMSS</sequence>
<evidence type="ECO:0000256" key="7">
    <source>
        <dbReference type="ARBA" id="ARBA00022824"/>
    </source>
</evidence>
<dbReference type="FunFam" id="3.50.50.60:FF:000166">
    <property type="entry name" value="Squalene monooxygenase Erg1"/>
    <property type="match status" value="1"/>
</dbReference>
<keyword evidence="6" id="KW-0812">Transmembrane</keyword>
<dbReference type="GeneID" id="80874945"/>
<evidence type="ECO:0000313" key="16">
    <source>
        <dbReference type="EMBL" id="WBW72601.1"/>
    </source>
</evidence>
<evidence type="ECO:0000256" key="4">
    <source>
        <dbReference type="ARBA" id="ARBA00008802"/>
    </source>
</evidence>
<protein>
    <recommendedName>
        <fullName evidence="14">Squalene monooxygenase</fullName>
        <ecNumber evidence="14">1.14.14.17</ecNumber>
    </recommendedName>
</protein>
<comment type="function">
    <text evidence="14">Catalyzes the stereospecific oxidation of squalene to (S)-2,3-epoxysqualene, and is considered to be a rate-limiting enzyme in steroid biosynthesis.</text>
</comment>
<evidence type="ECO:0000256" key="11">
    <source>
        <dbReference type="ARBA" id="ARBA00023002"/>
    </source>
</evidence>
<evidence type="ECO:0000256" key="14">
    <source>
        <dbReference type="RuleBase" id="RU367121"/>
    </source>
</evidence>
<evidence type="ECO:0000256" key="10">
    <source>
        <dbReference type="ARBA" id="ARBA00022989"/>
    </source>
</evidence>
<keyword evidence="10" id="KW-1133">Transmembrane helix</keyword>
<comment type="cofactor">
    <cofactor evidence="1 14">
        <name>FAD</name>
        <dbReference type="ChEBI" id="CHEBI:57692"/>
    </cofactor>
</comment>
<evidence type="ECO:0000313" key="17">
    <source>
        <dbReference type="Proteomes" id="UP001212411"/>
    </source>
</evidence>
<evidence type="ECO:0000256" key="9">
    <source>
        <dbReference type="ARBA" id="ARBA00022848"/>
    </source>
</evidence>
<name>A0AAF0AUK8_9SCHI</name>
<evidence type="ECO:0000256" key="6">
    <source>
        <dbReference type="ARBA" id="ARBA00022692"/>
    </source>
</evidence>
<evidence type="ECO:0000256" key="5">
    <source>
        <dbReference type="ARBA" id="ARBA00022630"/>
    </source>
</evidence>
<dbReference type="Gene3D" id="3.50.50.60">
    <property type="entry name" value="FAD/NAD(P)-binding domain"/>
    <property type="match status" value="1"/>
</dbReference>
<evidence type="ECO:0000256" key="8">
    <source>
        <dbReference type="ARBA" id="ARBA00022827"/>
    </source>
</evidence>
<organism evidence="16 17">
    <name type="scientific">Schizosaccharomyces osmophilus</name>
    <dbReference type="NCBI Taxonomy" id="2545709"/>
    <lineage>
        <taxon>Eukaryota</taxon>
        <taxon>Fungi</taxon>
        <taxon>Dikarya</taxon>
        <taxon>Ascomycota</taxon>
        <taxon>Taphrinomycotina</taxon>
        <taxon>Schizosaccharomycetes</taxon>
        <taxon>Schizosaccharomycetales</taxon>
        <taxon>Schizosaccharomycetaceae</taxon>
        <taxon>Schizosaccharomyces</taxon>
    </lineage>
</organism>
<dbReference type="PRINTS" id="PR00420">
    <property type="entry name" value="RNGMNOXGNASE"/>
</dbReference>
<evidence type="ECO:0000256" key="2">
    <source>
        <dbReference type="ARBA" id="ARBA00004154"/>
    </source>
</evidence>
<dbReference type="GO" id="GO:0050660">
    <property type="term" value="F:flavin adenine dinucleotide binding"/>
    <property type="evidence" value="ECO:0007669"/>
    <property type="project" value="UniProtKB-UniRule"/>
</dbReference>
<keyword evidence="7 14" id="KW-0256">Endoplasmic reticulum</keyword>
<dbReference type="RefSeq" id="XP_056036844.1">
    <property type="nucleotide sequence ID" value="XM_056180256.1"/>
</dbReference>
<evidence type="ECO:0000256" key="1">
    <source>
        <dbReference type="ARBA" id="ARBA00001974"/>
    </source>
</evidence>
<dbReference type="GO" id="GO:0005789">
    <property type="term" value="C:endoplasmic reticulum membrane"/>
    <property type="evidence" value="ECO:0007669"/>
    <property type="project" value="UniProtKB-SubCell"/>
</dbReference>
<dbReference type="SUPFAM" id="SSF51905">
    <property type="entry name" value="FAD/NAD(P)-binding domain"/>
    <property type="match status" value="1"/>
</dbReference>
<keyword evidence="9" id="KW-0492">Microsome</keyword>